<proteinExistence type="predicted"/>
<organismHost>
    <name type="scientific">Escherichia coli</name>
    <dbReference type="NCBI Taxonomy" id="562"/>
</organismHost>
<accession>A0A482GHS8</accession>
<protein>
    <submittedName>
        <fullName evidence="1">Uncharacterized protein</fullName>
    </submittedName>
</protein>
<sequence length="99" mass="11387">MNENSCNLVPDERLVEIRNYFLADEENKPFFVFSDNKHQATCELAAAEGMRDALVYRLEAKRSVVSDTSEIDNAIKAVDRRYDELLTEYENGSQTVILH</sequence>
<organism evidence="1 2">
    <name type="scientific">Escherichia phage vB_EcoM_Goslar</name>
    <dbReference type="NCBI Taxonomy" id="2502409"/>
    <lineage>
        <taxon>Viruses</taxon>
        <taxon>Duplodnaviria</taxon>
        <taxon>Heunggongvirae</taxon>
        <taxon>Uroviricota</taxon>
        <taxon>Caudoviricetes</taxon>
        <taxon>Chimalliviridae</taxon>
        <taxon>Goslarvirus</taxon>
        <taxon>Goslarvirus goslar</taxon>
    </lineage>
</organism>
<keyword evidence="2" id="KW-1185">Reference proteome</keyword>
<evidence type="ECO:0000313" key="2">
    <source>
        <dbReference type="Proteomes" id="UP000294673"/>
    </source>
</evidence>
<dbReference type="EMBL" id="MK327938">
    <property type="protein sequence ID" value="QBO63926.1"/>
    <property type="molecule type" value="Genomic_DNA"/>
</dbReference>
<name>A0A482GHS8_BPGOS</name>
<reference evidence="1 2" key="1">
    <citation type="submission" date="2018-12" db="EMBL/GenBank/DDBJ databases">
        <title>Still something new to discover - new insights into E. coli phage diversity and taxonomy.</title>
        <authorList>
            <person name="Korf I.H.E."/>
            <person name="Adriaennsens E."/>
            <person name="Dreiseikelmann B."/>
            <person name="Kropinski A."/>
            <person name="Nimtz M."/>
            <person name="Meier-Kolthoff J.P."/>
            <person name="Rohde M."/>
            <person name="van Raaij M."/>
            <person name="Wittmann J."/>
        </authorList>
    </citation>
    <scope>NUCLEOTIDE SEQUENCE [LARGE SCALE GENOMIC DNA]</scope>
</reference>
<dbReference type="Proteomes" id="UP000294673">
    <property type="component" value="Segment"/>
</dbReference>
<gene>
    <name evidence="1" type="ORF">Goslar_00133</name>
</gene>
<evidence type="ECO:0000313" key="1">
    <source>
        <dbReference type="EMBL" id="QBO63926.1"/>
    </source>
</evidence>